<dbReference type="InterPro" id="IPR000878">
    <property type="entry name" value="4pyrrol_Mease"/>
</dbReference>
<name>A0A4Q9GQK1_9HYPH</name>
<dbReference type="Proteomes" id="UP000291613">
    <property type="component" value="Unassembled WGS sequence"/>
</dbReference>
<proteinExistence type="inferred from homology"/>
<evidence type="ECO:0000256" key="6">
    <source>
        <dbReference type="ARBA" id="ARBA00022691"/>
    </source>
</evidence>
<organism evidence="8 9">
    <name type="scientific">Hansschlegelia quercus</name>
    <dbReference type="NCBI Taxonomy" id="2528245"/>
    <lineage>
        <taxon>Bacteria</taxon>
        <taxon>Pseudomonadati</taxon>
        <taxon>Pseudomonadota</taxon>
        <taxon>Alphaproteobacteria</taxon>
        <taxon>Hyphomicrobiales</taxon>
        <taxon>Methylopilaceae</taxon>
        <taxon>Hansschlegelia</taxon>
    </lineage>
</organism>
<evidence type="ECO:0000256" key="5">
    <source>
        <dbReference type="ARBA" id="ARBA00022679"/>
    </source>
</evidence>
<evidence type="ECO:0000256" key="2">
    <source>
        <dbReference type="ARBA" id="ARBA00005879"/>
    </source>
</evidence>
<dbReference type="InterPro" id="IPR006362">
    <property type="entry name" value="Cbl_synth_CobM/CibF"/>
</dbReference>
<comment type="pathway">
    <text evidence="1">Cofactor biosynthesis; adenosylcobalamin biosynthesis.</text>
</comment>
<dbReference type="PROSITE" id="PS00839">
    <property type="entry name" value="SUMT_1"/>
    <property type="match status" value="1"/>
</dbReference>
<dbReference type="Pfam" id="PF00590">
    <property type="entry name" value="TP_methylase"/>
    <property type="match status" value="1"/>
</dbReference>
<dbReference type="OrthoDB" id="9815856at2"/>
<dbReference type="GO" id="GO:0046026">
    <property type="term" value="F:precorrin-4 C11-methyltransferase activity"/>
    <property type="evidence" value="ECO:0007669"/>
    <property type="project" value="UniProtKB-EC"/>
</dbReference>
<keyword evidence="9" id="KW-1185">Reference proteome</keyword>
<keyword evidence="5 8" id="KW-0808">Transferase</keyword>
<evidence type="ECO:0000256" key="4">
    <source>
        <dbReference type="ARBA" id="ARBA00022603"/>
    </source>
</evidence>
<keyword evidence="6" id="KW-0949">S-adenosyl-L-methionine</keyword>
<dbReference type="EMBL" id="SIUB01000002">
    <property type="protein sequence ID" value="TBN54300.1"/>
    <property type="molecule type" value="Genomic_DNA"/>
</dbReference>
<dbReference type="UniPathway" id="UPA00148"/>
<gene>
    <name evidence="8" type="primary">cobM</name>
    <name evidence="8" type="ORF">EYR15_05530</name>
</gene>
<comment type="similarity">
    <text evidence="2">Belongs to the precorrin methyltransferase family.</text>
</comment>
<dbReference type="InterPro" id="IPR014776">
    <property type="entry name" value="4pyrrole_Mease_sub2"/>
</dbReference>
<dbReference type="AlphaFoldDB" id="A0A4Q9GQK1"/>
<keyword evidence="3" id="KW-0169">Cobalamin biosynthesis</keyword>
<dbReference type="GO" id="GO:0032259">
    <property type="term" value="P:methylation"/>
    <property type="evidence" value="ECO:0007669"/>
    <property type="project" value="UniProtKB-KW"/>
</dbReference>
<comment type="caution">
    <text evidence="8">The sequence shown here is derived from an EMBL/GenBank/DDBJ whole genome shotgun (WGS) entry which is preliminary data.</text>
</comment>
<dbReference type="Gene3D" id="3.40.1010.10">
    <property type="entry name" value="Cobalt-precorrin-4 Transmethylase, Domain 1"/>
    <property type="match status" value="1"/>
</dbReference>
<evidence type="ECO:0000313" key="9">
    <source>
        <dbReference type="Proteomes" id="UP000291613"/>
    </source>
</evidence>
<dbReference type="CDD" id="cd11641">
    <property type="entry name" value="Precorrin-4_C11-MT"/>
    <property type="match status" value="1"/>
</dbReference>
<dbReference type="EC" id="2.1.1.133" evidence="8"/>
<dbReference type="InterPro" id="IPR050161">
    <property type="entry name" value="Siro_Cobalamin_biosynth"/>
</dbReference>
<evidence type="ECO:0000313" key="8">
    <source>
        <dbReference type="EMBL" id="TBN54300.1"/>
    </source>
</evidence>
<sequence>MTVHFIGAGPGDPDLITVRGRDLIARCPVCLYAGSLVPAAVVAYAPAGARVIDTASLALDEIVGEMQAAHARGEDVARVHSGDPSLYGATAEQFATLRERNIPYEITPGVPAFAAAAARLGVELTVPEVAQTVTLSRLSGRASRMPEAETLAAVAASRGTLVLHLAAKQLARITDELTPLYGADCPAAFVARATWPDEAIVVSTLGRIVEDAAPLGVERTALVIVGWALAGAGGARSALYAAEHDRHLKPAASE</sequence>
<dbReference type="InterPro" id="IPR014777">
    <property type="entry name" value="4pyrrole_Mease_sub1"/>
</dbReference>
<dbReference type="PANTHER" id="PTHR45790:SF4">
    <property type="entry name" value="COBALT-PRECORRIN-4 C(11)-METHYLTRANSFERASE"/>
    <property type="match status" value="1"/>
</dbReference>
<keyword evidence="4 8" id="KW-0489">Methyltransferase</keyword>
<accession>A0A4Q9GQK1</accession>
<dbReference type="InterPro" id="IPR035996">
    <property type="entry name" value="4pyrrol_Methylase_sf"/>
</dbReference>
<dbReference type="GO" id="GO:0009236">
    <property type="term" value="P:cobalamin biosynthetic process"/>
    <property type="evidence" value="ECO:0007669"/>
    <property type="project" value="UniProtKB-UniPathway"/>
</dbReference>
<evidence type="ECO:0000256" key="3">
    <source>
        <dbReference type="ARBA" id="ARBA00022573"/>
    </source>
</evidence>
<evidence type="ECO:0000256" key="1">
    <source>
        <dbReference type="ARBA" id="ARBA00004953"/>
    </source>
</evidence>
<protein>
    <submittedName>
        <fullName evidence="8">Precorrin-4 C(11)-methyltransferase</fullName>
        <ecNumber evidence="8">2.1.1.133</ecNumber>
    </submittedName>
</protein>
<feature type="domain" description="Tetrapyrrole methylase" evidence="7">
    <location>
        <begin position="2"/>
        <end position="208"/>
    </location>
</feature>
<dbReference type="SUPFAM" id="SSF53790">
    <property type="entry name" value="Tetrapyrrole methylase"/>
    <property type="match status" value="1"/>
</dbReference>
<dbReference type="Gene3D" id="3.30.950.10">
    <property type="entry name" value="Methyltransferase, Cobalt-precorrin-4 Transmethylase, Domain 2"/>
    <property type="match status" value="1"/>
</dbReference>
<dbReference type="InterPro" id="IPR003043">
    <property type="entry name" value="Uropor_MeTrfase_CS"/>
</dbReference>
<dbReference type="PANTHER" id="PTHR45790">
    <property type="entry name" value="SIROHEME SYNTHASE-RELATED"/>
    <property type="match status" value="1"/>
</dbReference>
<reference evidence="8 9" key="1">
    <citation type="submission" date="2019-02" db="EMBL/GenBank/DDBJ databases">
        <title>Hansschlegelia quercus sp. nov., a novel methylotrophic bacterium from buds of oak (Quercus robur L.).</title>
        <authorList>
            <person name="Agafonova N.V."/>
            <person name="Kaparullina E.N."/>
            <person name="Grouzdev D.S."/>
            <person name="Doronina N.V."/>
        </authorList>
    </citation>
    <scope>NUCLEOTIDE SEQUENCE [LARGE SCALE GENOMIC DNA]</scope>
    <source>
        <strain evidence="8 9">Dub</strain>
    </source>
</reference>
<dbReference type="NCBIfam" id="TIGR01465">
    <property type="entry name" value="cobM_cbiF"/>
    <property type="match status" value="1"/>
</dbReference>
<dbReference type="RefSeq" id="WP_131001896.1">
    <property type="nucleotide sequence ID" value="NZ_JBHSZR010000005.1"/>
</dbReference>
<evidence type="ECO:0000259" key="7">
    <source>
        <dbReference type="Pfam" id="PF00590"/>
    </source>
</evidence>